<organism evidence="1 2">
    <name type="scientific">Penicillium subrubescens</name>
    <dbReference type="NCBI Taxonomy" id="1316194"/>
    <lineage>
        <taxon>Eukaryota</taxon>
        <taxon>Fungi</taxon>
        <taxon>Dikarya</taxon>
        <taxon>Ascomycota</taxon>
        <taxon>Pezizomycotina</taxon>
        <taxon>Eurotiomycetes</taxon>
        <taxon>Eurotiomycetidae</taxon>
        <taxon>Eurotiales</taxon>
        <taxon>Aspergillaceae</taxon>
        <taxon>Penicillium</taxon>
    </lineage>
</organism>
<dbReference type="AlphaFoldDB" id="A0A1Q5UHL0"/>
<evidence type="ECO:0000313" key="1">
    <source>
        <dbReference type="EMBL" id="OKP11966.1"/>
    </source>
</evidence>
<protein>
    <submittedName>
        <fullName evidence="1">Uncharacterized protein</fullName>
    </submittedName>
</protein>
<evidence type="ECO:0000313" key="2">
    <source>
        <dbReference type="Proteomes" id="UP000186955"/>
    </source>
</evidence>
<name>A0A1Q5UHL0_9EURO</name>
<accession>A0A1Q5UHL0</accession>
<reference evidence="1 2" key="1">
    <citation type="submission" date="2016-10" db="EMBL/GenBank/DDBJ databases">
        <title>Genome sequence of the ascomycete fungus Penicillium subrubescens.</title>
        <authorList>
            <person name="De Vries R.P."/>
            <person name="Peng M."/>
            <person name="Dilokpimol A."/>
            <person name="Hilden K."/>
            <person name="Makela M.R."/>
            <person name="Grigoriev I."/>
            <person name="Riley R."/>
            <person name="Granchi Z."/>
        </authorList>
    </citation>
    <scope>NUCLEOTIDE SEQUENCE [LARGE SCALE GENOMIC DNA]</scope>
    <source>
        <strain evidence="1 2">CBS 132785</strain>
    </source>
</reference>
<dbReference type="EMBL" id="MNBE01000255">
    <property type="protein sequence ID" value="OKP11966.1"/>
    <property type="molecule type" value="Genomic_DNA"/>
</dbReference>
<gene>
    <name evidence="1" type="ORF">PENSUB_2518</name>
</gene>
<dbReference type="Proteomes" id="UP000186955">
    <property type="component" value="Unassembled WGS sequence"/>
</dbReference>
<keyword evidence="2" id="KW-1185">Reference proteome</keyword>
<sequence>MDWNRQNSGRLLSYGWGPSKWPTRSTLYFDPPQDLRHHGPYGSMVQYVQGRQDTAQSISRDEVQACPSPGPVTCTPLIRPIDDAIGVVNSGSSWVNLPLAVVRLCLPLCLDLKSRQTLLPPCYSSPLAGVDKFIHPYLNQLPRSPSRVNLQLHPHRRLLS</sequence>
<comment type="caution">
    <text evidence="1">The sequence shown here is derived from an EMBL/GenBank/DDBJ whole genome shotgun (WGS) entry which is preliminary data.</text>
</comment>
<proteinExistence type="predicted"/>